<dbReference type="InterPro" id="IPR037171">
    <property type="entry name" value="NagB/RpiA_transferase-like"/>
</dbReference>
<dbReference type="PANTHER" id="PTHR23407:SF1">
    <property type="entry name" value="5-FORMYLTETRAHYDROFOLATE CYCLO-LIGASE"/>
    <property type="match status" value="1"/>
</dbReference>
<dbReference type="EMBL" id="BAABLW010000005">
    <property type="protein sequence ID" value="GAA4916403.1"/>
    <property type="molecule type" value="Genomic_DNA"/>
</dbReference>
<comment type="similarity">
    <text evidence="1">Belongs to the 5-formyltetrahydrofolate cyclo-ligase family.</text>
</comment>
<dbReference type="InterPro" id="IPR002698">
    <property type="entry name" value="FTHF_cligase"/>
</dbReference>
<dbReference type="SUPFAM" id="SSF100950">
    <property type="entry name" value="NagB/RpiA/CoA transferase-like"/>
    <property type="match status" value="1"/>
</dbReference>
<evidence type="ECO:0000256" key="2">
    <source>
        <dbReference type="ARBA" id="ARBA00022741"/>
    </source>
</evidence>
<dbReference type="PIRSF" id="PIRSF006806">
    <property type="entry name" value="FTHF_cligase"/>
    <property type="match status" value="1"/>
</dbReference>
<comment type="caution">
    <text evidence="5">The sequence shown here is derived from an EMBL/GenBank/DDBJ whole genome shotgun (WGS) entry which is preliminary data.</text>
</comment>
<evidence type="ECO:0000313" key="5">
    <source>
        <dbReference type="EMBL" id="GAA4916403.1"/>
    </source>
</evidence>
<dbReference type="Proteomes" id="UP001500368">
    <property type="component" value="Unassembled WGS sequence"/>
</dbReference>
<organism evidence="5 6">
    <name type="scientific">Nesterenkonia rhizosphaerae</name>
    <dbReference type="NCBI Taxonomy" id="1348272"/>
    <lineage>
        <taxon>Bacteria</taxon>
        <taxon>Bacillati</taxon>
        <taxon>Actinomycetota</taxon>
        <taxon>Actinomycetes</taxon>
        <taxon>Micrococcales</taxon>
        <taxon>Micrococcaceae</taxon>
        <taxon>Nesterenkonia</taxon>
    </lineage>
</organism>
<evidence type="ECO:0000313" key="6">
    <source>
        <dbReference type="Proteomes" id="UP001500368"/>
    </source>
</evidence>
<reference evidence="6" key="1">
    <citation type="journal article" date="2019" name="Int. J. Syst. Evol. Microbiol.">
        <title>The Global Catalogue of Microorganisms (GCM) 10K type strain sequencing project: providing services to taxonomists for standard genome sequencing and annotation.</title>
        <authorList>
            <consortium name="The Broad Institute Genomics Platform"/>
            <consortium name="The Broad Institute Genome Sequencing Center for Infectious Disease"/>
            <person name="Wu L."/>
            <person name="Ma J."/>
        </authorList>
    </citation>
    <scope>NUCLEOTIDE SEQUENCE [LARGE SCALE GENOMIC DNA]</scope>
    <source>
        <strain evidence="6">JCM 19129</strain>
    </source>
</reference>
<gene>
    <name evidence="5" type="ORF">GCM10025790_09550</name>
</gene>
<dbReference type="Pfam" id="PF01812">
    <property type="entry name" value="5-FTHF_cyc-lig"/>
    <property type="match status" value="1"/>
</dbReference>
<dbReference type="Gene3D" id="3.40.50.10420">
    <property type="entry name" value="NagB/RpiA/CoA transferase-like"/>
    <property type="match status" value="1"/>
</dbReference>
<evidence type="ECO:0008006" key="7">
    <source>
        <dbReference type="Google" id="ProtNLM"/>
    </source>
</evidence>
<keyword evidence="2" id="KW-0547">Nucleotide-binding</keyword>
<accession>A0ABP9FT79</accession>
<proteinExistence type="inferred from homology"/>
<evidence type="ECO:0000256" key="1">
    <source>
        <dbReference type="ARBA" id="ARBA00010638"/>
    </source>
</evidence>
<protein>
    <recommendedName>
        <fullName evidence="7">5-formyltetrahydrofolate cyclo-ligase</fullName>
    </recommendedName>
</protein>
<dbReference type="InterPro" id="IPR024185">
    <property type="entry name" value="FTHF_cligase-like_sf"/>
</dbReference>
<evidence type="ECO:0000256" key="4">
    <source>
        <dbReference type="SAM" id="MobiDB-lite"/>
    </source>
</evidence>
<name>A0ABP9FT79_9MICC</name>
<keyword evidence="6" id="KW-1185">Reference proteome</keyword>
<evidence type="ECO:0000256" key="3">
    <source>
        <dbReference type="ARBA" id="ARBA00022840"/>
    </source>
</evidence>
<dbReference type="RefSeq" id="WP_345476932.1">
    <property type="nucleotide sequence ID" value="NZ_BAABLW010000005.1"/>
</dbReference>
<dbReference type="PANTHER" id="PTHR23407">
    <property type="entry name" value="ATPASE INHIBITOR/5-FORMYLTETRAHYDROFOLATE CYCLO-LIGASE"/>
    <property type="match status" value="1"/>
</dbReference>
<keyword evidence="3" id="KW-0067">ATP-binding</keyword>
<feature type="region of interest" description="Disordered" evidence="4">
    <location>
        <begin position="1"/>
        <end position="23"/>
    </location>
</feature>
<sequence length="231" mass="25011">MRDAVQEQKQQVRRRLRASRSQLSPQEIARRGLMLRDALQAHINPQAVVAGYVPLPGEPDVMPFLHAHSGLYGTVYLPMIDSTGSRQLRWGWWNPGIALQPGALIPVLEPADDCPVSLAELAADAAQLHLDAPDPWRSPLLPEPTDPPAQLVILVPALAIDTNGARMGQGGGFYDTTLAGLDHLIAEHPGLGCEVIAVVHSGEVLDPGSFPVEDHDLRVSRAATEYRVFAL</sequence>